<accession>A0ACD3AB04</accession>
<sequence>LKAKWKAKWEKSHRAPKFTSLESKVPFANFLKSTTELKKRDSSLLMQLRTQHIPLNSYLHRFKRADTSHCTACIKNNRIWVRETLNHFLFECPSWRPQRSILQSKIEKWRSKSLRVMLSEKEYTKELLVFIHSTGRFKRKQGEV</sequence>
<gene>
    <name evidence="1" type="ORF">BDN72DRAFT_740609</name>
</gene>
<evidence type="ECO:0000313" key="2">
    <source>
        <dbReference type="Proteomes" id="UP000308600"/>
    </source>
</evidence>
<dbReference type="EMBL" id="ML208559">
    <property type="protein sequence ID" value="TFK62799.1"/>
    <property type="molecule type" value="Genomic_DNA"/>
</dbReference>
<feature type="non-terminal residue" evidence="1">
    <location>
        <position position="1"/>
    </location>
</feature>
<evidence type="ECO:0000313" key="1">
    <source>
        <dbReference type="EMBL" id="TFK62799.1"/>
    </source>
</evidence>
<keyword evidence="2" id="KW-1185">Reference proteome</keyword>
<proteinExistence type="predicted"/>
<feature type="non-terminal residue" evidence="1">
    <location>
        <position position="144"/>
    </location>
</feature>
<organism evidence="1 2">
    <name type="scientific">Pluteus cervinus</name>
    <dbReference type="NCBI Taxonomy" id="181527"/>
    <lineage>
        <taxon>Eukaryota</taxon>
        <taxon>Fungi</taxon>
        <taxon>Dikarya</taxon>
        <taxon>Basidiomycota</taxon>
        <taxon>Agaricomycotina</taxon>
        <taxon>Agaricomycetes</taxon>
        <taxon>Agaricomycetidae</taxon>
        <taxon>Agaricales</taxon>
        <taxon>Pluteineae</taxon>
        <taxon>Pluteaceae</taxon>
        <taxon>Pluteus</taxon>
    </lineage>
</organism>
<name>A0ACD3AB04_9AGAR</name>
<reference evidence="1 2" key="1">
    <citation type="journal article" date="2019" name="Nat. Ecol. Evol.">
        <title>Megaphylogeny resolves global patterns of mushroom evolution.</title>
        <authorList>
            <person name="Varga T."/>
            <person name="Krizsan K."/>
            <person name="Foldi C."/>
            <person name="Dima B."/>
            <person name="Sanchez-Garcia M."/>
            <person name="Sanchez-Ramirez S."/>
            <person name="Szollosi G.J."/>
            <person name="Szarkandi J.G."/>
            <person name="Papp V."/>
            <person name="Albert L."/>
            <person name="Andreopoulos W."/>
            <person name="Angelini C."/>
            <person name="Antonin V."/>
            <person name="Barry K.W."/>
            <person name="Bougher N.L."/>
            <person name="Buchanan P."/>
            <person name="Buyck B."/>
            <person name="Bense V."/>
            <person name="Catcheside P."/>
            <person name="Chovatia M."/>
            <person name="Cooper J."/>
            <person name="Damon W."/>
            <person name="Desjardin D."/>
            <person name="Finy P."/>
            <person name="Geml J."/>
            <person name="Haridas S."/>
            <person name="Hughes K."/>
            <person name="Justo A."/>
            <person name="Karasinski D."/>
            <person name="Kautmanova I."/>
            <person name="Kiss B."/>
            <person name="Kocsube S."/>
            <person name="Kotiranta H."/>
            <person name="LaButti K.M."/>
            <person name="Lechner B.E."/>
            <person name="Liimatainen K."/>
            <person name="Lipzen A."/>
            <person name="Lukacs Z."/>
            <person name="Mihaltcheva S."/>
            <person name="Morgado L.N."/>
            <person name="Niskanen T."/>
            <person name="Noordeloos M.E."/>
            <person name="Ohm R.A."/>
            <person name="Ortiz-Santana B."/>
            <person name="Ovrebo C."/>
            <person name="Racz N."/>
            <person name="Riley R."/>
            <person name="Savchenko A."/>
            <person name="Shiryaev A."/>
            <person name="Soop K."/>
            <person name="Spirin V."/>
            <person name="Szebenyi C."/>
            <person name="Tomsovsky M."/>
            <person name="Tulloss R.E."/>
            <person name="Uehling J."/>
            <person name="Grigoriev I.V."/>
            <person name="Vagvolgyi C."/>
            <person name="Papp T."/>
            <person name="Martin F.M."/>
            <person name="Miettinen O."/>
            <person name="Hibbett D.S."/>
            <person name="Nagy L.G."/>
        </authorList>
    </citation>
    <scope>NUCLEOTIDE SEQUENCE [LARGE SCALE GENOMIC DNA]</scope>
    <source>
        <strain evidence="1 2">NL-1719</strain>
    </source>
</reference>
<protein>
    <submittedName>
        <fullName evidence="1">Uncharacterized protein</fullName>
    </submittedName>
</protein>
<dbReference type="Proteomes" id="UP000308600">
    <property type="component" value="Unassembled WGS sequence"/>
</dbReference>